<organism evidence="1 2">
    <name type="scientific">Ephemerocybe angulata</name>
    <dbReference type="NCBI Taxonomy" id="980116"/>
    <lineage>
        <taxon>Eukaryota</taxon>
        <taxon>Fungi</taxon>
        <taxon>Dikarya</taxon>
        <taxon>Basidiomycota</taxon>
        <taxon>Agaricomycotina</taxon>
        <taxon>Agaricomycetes</taxon>
        <taxon>Agaricomycetidae</taxon>
        <taxon>Agaricales</taxon>
        <taxon>Agaricineae</taxon>
        <taxon>Psathyrellaceae</taxon>
        <taxon>Ephemerocybe</taxon>
    </lineage>
</organism>
<comment type="caution">
    <text evidence="1">The sequence shown here is derived from an EMBL/GenBank/DDBJ whole genome shotgun (WGS) entry which is preliminary data.</text>
</comment>
<dbReference type="EMBL" id="JACGCI010000179">
    <property type="protein sequence ID" value="KAF6742609.1"/>
    <property type="molecule type" value="Genomic_DNA"/>
</dbReference>
<evidence type="ECO:0000313" key="2">
    <source>
        <dbReference type="Proteomes" id="UP000521943"/>
    </source>
</evidence>
<dbReference type="Proteomes" id="UP000521943">
    <property type="component" value="Unassembled WGS sequence"/>
</dbReference>
<proteinExistence type="predicted"/>
<name>A0A8H6LUF3_9AGAR</name>
<evidence type="ECO:0000313" key="1">
    <source>
        <dbReference type="EMBL" id="KAF6742609.1"/>
    </source>
</evidence>
<keyword evidence="2" id="KW-1185">Reference proteome</keyword>
<reference evidence="1 2" key="1">
    <citation type="submission" date="2020-07" db="EMBL/GenBank/DDBJ databases">
        <title>Comparative genomics of pyrophilous fungi reveals a link between fire events and developmental genes.</title>
        <authorList>
            <consortium name="DOE Joint Genome Institute"/>
            <person name="Steindorff A.S."/>
            <person name="Carver A."/>
            <person name="Calhoun S."/>
            <person name="Stillman K."/>
            <person name="Liu H."/>
            <person name="Lipzen A."/>
            <person name="Pangilinan J."/>
            <person name="Labutti K."/>
            <person name="Bruns T.D."/>
            <person name="Grigoriev I.V."/>
        </authorList>
    </citation>
    <scope>NUCLEOTIDE SEQUENCE [LARGE SCALE GENOMIC DNA]</scope>
    <source>
        <strain evidence="1 2">CBS 144469</strain>
    </source>
</reference>
<gene>
    <name evidence="1" type="ORF">DFP72DRAFT_860321</name>
</gene>
<protein>
    <submittedName>
        <fullName evidence="1">Uncharacterized protein</fullName>
    </submittedName>
</protein>
<accession>A0A8H6LUF3</accession>
<dbReference type="AlphaFoldDB" id="A0A8H6LUF3"/>
<dbReference type="OrthoDB" id="3193844at2759"/>
<sequence>MSIRLCGCTNEEFESLLEVLYPEKLGSLPDLMKEQWTGALKLSRLWIMAEAAAVAIEKLSSLGLTPTEKIKLGKTHEVPKWLEEGYTTLVSDISIASKDEMAPLGWETIYNILRTSNQVAKRWKETDGGVSWDTAGKFSSQHSVYYNHHEVSNLQTACGACSRIPAKSGYGATDPDPAALSTATGDRFKLVAEEVAEVFKEDLEDAEFHNNAAVPEEGHA</sequence>